<gene>
    <name evidence="2" type="ORF">F383_28454</name>
</gene>
<reference evidence="3" key="1">
    <citation type="submission" date="2014-09" db="EMBL/GenBank/DDBJ databases">
        <authorList>
            <person name="Mudge J."/>
            <person name="Ramaraj T."/>
            <person name="Lindquist I.E."/>
            <person name="Bharti A.K."/>
            <person name="Sundararajan A."/>
            <person name="Cameron C.T."/>
            <person name="Woodward J.E."/>
            <person name="May G.D."/>
            <person name="Brubaker C."/>
            <person name="Broadhvest J."/>
            <person name="Wilkins T.A."/>
        </authorList>
    </citation>
    <scope>NUCLEOTIDE SEQUENCE</scope>
    <source>
        <strain evidence="3">cv. AKA8401</strain>
    </source>
</reference>
<evidence type="ECO:0000313" key="3">
    <source>
        <dbReference type="Proteomes" id="UP000032142"/>
    </source>
</evidence>
<protein>
    <submittedName>
        <fullName evidence="2">Uncharacterized protein</fullName>
    </submittedName>
</protein>
<keyword evidence="3" id="KW-1185">Reference proteome</keyword>
<feature type="compositionally biased region" description="Basic residues" evidence="1">
    <location>
        <begin position="54"/>
        <end position="66"/>
    </location>
</feature>
<evidence type="ECO:0000256" key="1">
    <source>
        <dbReference type="SAM" id="MobiDB-lite"/>
    </source>
</evidence>
<feature type="compositionally biased region" description="Polar residues" evidence="1">
    <location>
        <begin position="35"/>
        <end position="45"/>
    </location>
</feature>
<proteinExistence type="predicted"/>
<feature type="region of interest" description="Disordered" evidence="1">
    <location>
        <begin position="1"/>
        <end position="66"/>
    </location>
</feature>
<comment type="caution">
    <text evidence="2">The sequence shown here is derived from an EMBL/GenBank/DDBJ whole genome shotgun (WGS) entry which is preliminary data.</text>
</comment>
<dbReference type="EMBL" id="JRRC01370214">
    <property type="protein sequence ID" value="KHG03605.1"/>
    <property type="molecule type" value="Genomic_DNA"/>
</dbReference>
<dbReference type="Proteomes" id="UP000032142">
    <property type="component" value="Unassembled WGS sequence"/>
</dbReference>
<accession>A0A0B0MS54</accession>
<dbReference type="AlphaFoldDB" id="A0A0B0MS54"/>
<feature type="compositionally biased region" description="Basic residues" evidence="1">
    <location>
        <begin position="1"/>
        <end position="11"/>
    </location>
</feature>
<organism evidence="2 3">
    <name type="scientific">Gossypium arboreum</name>
    <name type="common">Tree cotton</name>
    <name type="synonym">Gossypium nanking</name>
    <dbReference type="NCBI Taxonomy" id="29729"/>
    <lineage>
        <taxon>Eukaryota</taxon>
        <taxon>Viridiplantae</taxon>
        <taxon>Streptophyta</taxon>
        <taxon>Embryophyta</taxon>
        <taxon>Tracheophyta</taxon>
        <taxon>Spermatophyta</taxon>
        <taxon>Magnoliopsida</taxon>
        <taxon>eudicotyledons</taxon>
        <taxon>Gunneridae</taxon>
        <taxon>Pentapetalae</taxon>
        <taxon>rosids</taxon>
        <taxon>malvids</taxon>
        <taxon>Malvales</taxon>
        <taxon>Malvaceae</taxon>
        <taxon>Malvoideae</taxon>
        <taxon>Gossypium</taxon>
    </lineage>
</organism>
<name>A0A0B0MS54_GOSAR</name>
<evidence type="ECO:0000313" key="2">
    <source>
        <dbReference type="EMBL" id="KHG03605.1"/>
    </source>
</evidence>
<sequence length="66" mass="7552">MGERKTKRAKKLPSINTRMPRNRSEAPPTLPTGETKCSGQETWKGTSLEENRGSKTRQRKTHRTEV</sequence>